<gene>
    <name evidence="2" type="ordered locus">Cfla_3046</name>
</gene>
<reference evidence="2 3" key="1">
    <citation type="journal article" date="2010" name="Stand. Genomic Sci.">
        <title>Complete genome sequence of Cellulomonas flavigena type strain (134).</title>
        <authorList>
            <person name="Abt B."/>
            <person name="Foster B."/>
            <person name="Lapidus A."/>
            <person name="Clum A."/>
            <person name="Sun H."/>
            <person name="Pukall R."/>
            <person name="Lucas S."/>
            <person name="Glavina Del Rio T."/>
            <person name="Nolan M."/>
            <person name="Tice H."/>
            <person name="Cheng J.F."/>
            <person name="Pitluck S."/>
            <person name="Liolios K."/>
            <person name="Ivanova N."/>
            <person name="Mavromatis K."/>
            <person name="Ovchinnikova G."/>
            <person name="Pati A."/>
            <person name="Goodwin L."/>
            <person name="Chen A."/>
            <person name="Palaniappan K."/>
            <person name="Land M."/>
            <person name="Hauser L."/>
            <person name="Chang Y.J."/>
            <person name="Jeffries C.D."/>
            <person name="Rohde M."/>
            <person name="Goker M."/>
            <person name="Woyke T."/>
            <person name="Bristow J."/>
            <person name="Eisen J.A."/>
            <person name="Markowitz V."/>
            <person name="Hugenholtz P."/>
            <person name="Kyrpides N.C."/>
            <person name="Klenk H.P."/>
        </authorList>
    </citation>
    <scope>NUCLEOTIDE SEQUENCE [LARGE SCALE GENOMIC DNA]</scope>
    <source>
        <strain evidence="3">ATCC 482 / DSM 20109 / BCRC 11376 / JCM 18109 / NBRC 3775 / NCIMB 8073 / NRS 134</strain>
    </source>
</reference>
<feature type="transmembrane region" description="Helical" evidence="1">
    <location>
        <begin position="66"/>
        <end position="89"/>
    </location>
</feature>
<dbReference type="HOGENOM" id="CLU_582278_0_0_11"/>
<keyword evidence="3" id="KW-1185">Reference proteome</keyword>
<proteinExistence type="predicted"/>
<evidence type="ECO:0000313" key="2">
    <source>
        <dbReference type="EMBL" id="ADG75929.1"/>
    </source>
</evidence>
<organism evidence="2 3">
    <name type="scientific">Cellulomonas flavigena (strain ATCC 482 / DSM 20109 / BCRC 11376 / JCM 18109 / NBRC 3775 / NCIMB 8073 / NRS 134)</name>
    <dbReference type="NCBI Taxonomy" id="446466"/>
    <lineage>
        <taxon>Bacteria</taxon>
        <taxon>Bacillati</taxon>
        <taxon>Actinomycetota</taxon>
        <taxon>Actinomycetes</taxon>
        <taxon>Micrococcales</taxon>
        <taxon>Cellulomonadaceae</taxon>
        <taxon>Cellulomonas</taxon>
    </lineage>
</organism>
<evidence type="ECO:0000313" key="3">
    <source>
        <dbReference type="Proteomes" id="UP000000849"/>
    </source>
</evidence>
<accession>D5UL47</accession>
<protein>
    <submittedName>
        <fullName evidence="2">Uncharacterized protein</fullName>
    </submittedName>
</protein>
<evidence type="ECO:0000256" key="1">
    <source>
        <dbReference type="SAM" id="Phobius"/>
    </source>
</evidence>
<keyword evidence="1" id="KW-0812">Transmembrane</keyword>
<feature type="transmembrane region" description="Helical" evidence="1">
    <location>
        <begin position="447"/>
        <end position="467"/>
    </location>
</feature>
<feature type="transmembrane region" description="Helical" evidence="1">
    <location>
        <begin position="109"/>
        <end position="128"/>
    </location>
</feature>
<feature type="transmembrane region" description="Helical" evidence="1">
    <location>
        <begin position="339"/>
        <end position="365"/>
    </location>
</feature>
<keyword evidence="1" id="KW-1133">Transmembrane helix</keyword>
<dbReference type="Proteomes" id="UP000000849">
    <property type="component" value="Chromosome"/>
</dbReference>
<dbReference type="AlphaFoldDB" id="D5UL47"/>
<feature type="transmembrane region" description="Helical" evidence="1">
    <location>
        <begin position="305"/>
        <end position="327"/>
    </location>
</feature>
<name>D5UL47_CELFN</name>
<dbReference type="EMBL" id="CP001964">
    <property type="protein sequence ID" value="ADG75929.1"/>
    <property type="molecule type" value="Genomic_DNA"/>
</dbReference>
<feature type="transmembrane region" description="Helical" evidence="1">
    <location>
        <begin position="254"/>
        <end position="272"/>
    </location>
</feature>
<sequence length="469" mass="48577">MARGVRGLLARLGGGTTVAPATAPQPARGLAAAAHPVADATPVDPVAETRKVLDAYDAFWRRIRRLIAVGLLSATLTVVLVEALVALSSRAVPRGESVTVLLPAPSSDTAIAVLSFLVVLSIALQVAVSTDRVTRPSSGLPVASDVELAGRTLLLENVARLLVFLSWLTAIAAVRPHLADAPRVLDVAGVGGPLVGALLVSFFAADAAELASDPDEVTLRIRARRQVRLERLEDAQSALAARRSSSTAEHVQDLLVLGAPVGLAWAASAAGWTAPSAAGSVTVVLAAGVGVFTMAAYMAATRDSLVVAAFALAWVLLGFVLWAWAWFSAWAALGALDRRVAGVLAAVAASAVVLGTTACLTLSVVSRGPDGRRPLLRGAALAVVRLDLRSVRSDVDSGTRDPGNPVVHAGALAAWPWGRLTGDLHPDHAVRGRTGLGPEPVSRGRRLWSWTVPFILLVALPAVVYLIGP</sequence>
<dbReference type="KEGG" id="cfl:Cfla_3046"/>
<keyword evidence="1" id="KW-0472">Membrane</keyword>
<feature type="transmembrane region" description="Helical" evidence="1">
    <location>
        <begin position="278"/>
        <end position="298"/>
    </location>
</feature>